<evidence type="ECO:0000256" key="4">
    <source>
        <dbReference type="PROSITE-ProRule" id="PRU00455"/>
    </source>
</evidence>
<proteinExistence type="predicted"/>
<feature type="non-terminal residue" evidence="8">
    <location>
        <position position="608"/>
    </location>
</feature>
<gene>
    <name evidence="8" type="ORF">g.18810</name>
</gene>
<keyword evidence="5" id="KW-0175">Coiled coil</keyword>
<dbReference type="Gene3D" id="3.30.40.10">
    <property type="entry name" value="Zinc/RING finger domain, C3HC4 (zinc finger)"/>
    <property type="match status" value="1"/>
</dbReference>
<feature type="compositionally biased region" description="Polar residues" evidence="6">
    <location>
        <begin position="346"/>
        <end position="355"/>
    </location>
</feature>
<protein>
    <recommendedName>
        <fullName evidence="7">SIAH-type domain-containing protein</fullName>
    </recommendedName>
</protein>
<keyword evidence="2 4" id="KW-0863">Zinc-finger</keyword>
<evidence type="ECO:0000256" key="6">
    <source>
        <dbReference type="SAM" id="MobiDB-lite"/>
    </source>
</evidence>
<evidence type="ECO:0000313" key="8">
    <source>
        <dbReference type="EMBL" id="JAS99623.1"/>
    </source>
</evidence>
<feature type="coiled-coil region" evidence="5">
    <location>
        <begin position="86"/>
        <end position="113"/>
    </location>
</feature>
<keyword evidence="1" id="KW-0479">Metal-binding</keyword>
<dbReference type="Pfam" id="PF21361">
    <property type="entry name" value="Sina_ZnF"/>
    <property type="match status" value="1"/>
</dbReference>
<feature type="region of interest" description="Disordered" evidence="6">
    <location>
        <begin position="303"/>
        <end position="331"/>
    </location>
</feature>
<organism evidence="8">
    <name type="scientific">Homalodisca liturata</name>
    <dbReference type="NCBI Taxonomy" id="320908"/>
    <lineage>
        <taxon>Eukaryota</taxon>
        <taxon>Metazoa</taxon>
        <taxon>Ecdysozoa</taxon>
        <taxon>Arthropoda</taxon>
        <taxon>Hexapoda</taxon>
        <taxon>Insecta</taxon>
        <taxon>Pterygota</taxon>
        <taxon>Neoptera</taxon>
        <taxon>Paraneoptera</taxon>
        <taxon>Hemiptera</taxon>
        <taxon>Auchenorrhyncha</taxon>
        <taxon>Membracoidea</taxon>
        <taxon>Cicadellidae</taxon>
        <taxon>Cicadellinae</taxon>
        <taxon>Proconiini</taxon>
        <taxon>Homalodisca</taxon>
    </lineage>
</organism>
<feature type="compositionally biased region" description="Basic and acidic residues" evidence="6">
    <location>
        <begin position="1"/>
        <end position="15"/>
    </location>
</feature>
<dbReference type="GO" id="GO:0008270">
    <property type="term" value="F:zinc ion binding"/>
    <property type="evidence" value="ECO:0007669"/>
    <property type="project" value="UniProtKB-KW"/>
</dbReference>
<feature type="region of interest" description="Disordered" evidence="6">
    <location>
        <begin position="1"/>
        <end position="20"/>
    </location>
</feature>
<evidence type="ECO:0000259" key="7">
    <source>
        <dbReference type="PROSITE" id="PS51081"/>
    </source>
</evidence>
<evidence type="ECO:0000256" key="3">
    <source>
        <dbReference type="ARBA" id="ARBA00022833"/>
    </source>
</evidence>
<evidence type="ECO:0000256" key="5">
    <source>
        <dbReference type="SAM" id="Coils"/>
    </source>
</evidence>
<reference evidence="8" key="1">
    <citation type="submission" date="2015-11" db="EMBL/GenBank/DDBJ databases">
        <title>De novo transcriptome assembly of four potential Pierce s Disease insect vectors from Arizona vineyards.</title>
        <authorList>
            <person name="Tassone E.E."/>
        </authorList>
    </citation>
    <scope>NUCLEOTIDE SEQUENCE</scope>
</reference>
<feature type="region of interest" description="Disordered" evidence="6">
    <location>
        <begin position="346"/>
        <end position="372"/>
    </location>
</feature>
<dbReference type="EMBL" id="GECU01008083">
    <property type="protein sequence ID" value="JAS99623.1"/>
    <property type="molecule type" value="Transcribed_RNA"/>
</dbReference>
<evidence type="ECO:0000256" key="1">
    <source>
        <dbReference type="ARBA" id="ARBA00022723"/>
    </source>
</evidence>
<name>A0A1B6JL61_9HEMI</name>
<keyword evidence="3" id="KW-0862">Zinc</keyword>
<feature type="compositionally biased region" description="Low complexity" evidence="6">
    <location>
        <begin position="356"/>
        <end position="367"/>
    </location>
</feature>
<dbReference type="InterPro" id="IPR013083">
    <property type="entry name" value="Znf_RING/FYVE/PHD"/>
</dbReference>
<feature type="domain" description="SIAH-type" evidence="7">
    <location>
        <begin position="413"/>
        <end position="472"/>
    </location>
</feature>
<dbReference type="InterPro" id="IPR013010">
    <property type="entry name" value="Znf_SIAH"/>
</dbReference>
<accession>A0A1B6JL61</accession>
<dbReference type="SUPFAM" id="SSF49599">
    <property type="entry name" value="TRAF domain-like"/>
    <property type="match status" value="1"/>
</dbReference>
<dbReference type="PROSITE" id="PS51081">
    <property type="entry name" value="ZF_SIAH"/>
    <property type="match status" value="1"/>
</dbReference>
<evidence type="ECO:0000256" key="2">
    <source>
        <dbReference type="ARBA" id="ARBA00022771"/>
    </source>
</evidence>
<sequence length="608" mass="69571">MSIRKSEEDASHSDQEVVGEEVEVVDAGKDGYESHFPKLRSSYDWANITYRHLQLMARRHGIPCNLKKDMLKTILQAKMKGYQEDVNYLLNQVRETRIKRKRLREEQANEQCKTFKPTIPQSLSLHISKKDKTYQIVEDIVRRMVRETTARNVTICQTQTQAQYRTFMDPRRSVRYPSLKSGRTFVPLCHTHNGQYNYSGYQTDPSNPFWHQPSGERTFVPLYNNGTLMQPNCNSVPSTLVSGYSNNNMLPYTPVPVPVPYTNQPQERLPSFNNIRRNVAACDNTSNHLDEILDNKPAQLDSTSVSAEHNQTMPMSSHVEPQTKQDYSFKDSSGLDFLANTAMTMSQQDLESQQKNSSSNRSNGSFSDFKSDSNYCNQKSELIMGHSGKTKTTTKEIPTWNHFLEQMIWNSTSNNMSGVSCKYGCHTPFSNKTVQQEHETHCVLQPFECPFPECSWFNQLRSLDTHIYVAHNEVVLNAETTFTVNFGSELYNSSFGAGPSNTGPKRLCFLQLVKDRLFVVSVLGNFQSMQVYVYIQYLNDNHHWFSTAALEVTHPDGMLHQWIGRVQPLSFTPTKLIARQACLIFNITVDQLAAAPFCLHTMVRTHEL</sequence>
<dbReference type="AlphaFoldDB" id="A0A1B6JL61"/>
<feature type="compositionally biased region" description="Polar residues" evidence="6">
    <location>
        <begin position="303"/>
        <end position="320"/>
    </location>
</feature>